<protein>
    <submittedName>
        <fullName evidence="4">Putative Nucleotidyl transferase</fullName>
    </submittedName>
</protein>
<accession>B3TC20</accession>
<keyword evidence="1 4" id="KW-0808">Transferase</keyword>
<dbReference type="PANTHER" id="PTHR43584">
    <property type="entry name" value="NUCLEOTIDYL TRANSFERASE"/>
    <property type="match status" value="1"/>
</dbReference>
<dbReference type="Gene3D" id="3.90.550.10">
    <property type="entry name" value="Spore Coat Polysaccharide Biosynthesis Protein SpsA, Chain A"/>
    <property type="match status" value="1"/>
</dbReference>
<dbReference type="PANTHER" id="PTHR43584:SF5">
    <property type="entry name" value="PROTEIN LICC"/>
    <property type="match status" value="1"/>
</dbReference>
<dbReference type="InterPro" id="IPR025877">
    <property type="entry name" value="MobA-like_NTP_Trfase"/>
</dbReference>
<evidence type="ECO:0000256" key="1">
    <source>
        <dbReference type="ARBA" id="ARBA00022679"/>
    </source>
</evidence>
<organism evidence="4">
    <name type="scientific">uncultured marine microorganism HF4000_APKG10F17</name>
    <dbReference type="NCBI Taxonomy" id="455558"/>
    <lineage>
        <taxon>unclassified sequences</taxon>
        <taxon>environmental samples</taxon>
    </lineage>
</organism>
<dbReference type="AlphaFoldDB" id="B3TC20"/>
<evidence type="ECO:0000256" key="2">
    <source>
        <dbReference type="ARBA" id="ARBA00022695"/>
    </source>
</evidence>
<dbReference type="EMBL" id="EU016666">
    <property type="protein sequence ID" value="ABZ10129.1"/>
    <property type="molecule type" value="Genomic_DNA"/>
</dbReference>
<dbReference type="CDD" id="cd02523">
    <property type="entry name" value="PC_cytidylyltransferase"/>
    <property type="match status" value="1"/>
</dbReference>
<dbReference type="InterPro" id="IPR029044">
    <property type="entry name" value="Nucleotide-diphossugar_trans"/>
</dbReference>
<gene>
    <name evidence="4" type="ORF">ALOHA_HF4000APKG10F17ctg1g29</name>
</gene>
<evidence type="ECO:0000259" key="3">
    <source>
        <dbReference type="Pfam" id="PF12804"/>
    </source>
</evidence>
<evidence type="ECO:0000313" key="4">
    <source>
        <dbReference type="EMBL" id="ABZ10129.1"/>
    </source>
</evidence>
<proteinExistence type="predicted"/>
<dbReference type="Pfam" id="PF12804">
    <property type="entry name" value="NTP_transf_3"/>
    <property type="match status" value="1"/>
</dbReference>
<dbReference type="GO" id="GO:0016779">
    <property type="term" value="F:nucleotidyltransferase activity"/>
    <property type="evidence" value="ECO:0007669"/>
    <property type="project" value="UniProtKB-KW"/>
</dbReference>
<reference evidence="4" key="1">
    <citation type="journal article" date="2008" name="ISME J.">
        <title>Genomic patterns of recombination, clonal divergence and environment in marine microbial populations.</title>
        <authorList>
            <person name="Konstantinidis K.T."/>
            <person name="Delong E.F."/>
        </authorList>
    </citation>
    <scope>NUCLEOTIDE SEQUENCE</scope>
</reference>
<dbReference type="InterPro" id="IPR050065">
    <property type="entry name" value="GlmU-like"/>
</dbReference>
<sequence>MKAIIMAAGVGRRLHALNMNKPKCLITVGSTTLIRRSVDLLVSKGISDITVIVGFKSDLIRNELKNDVIYFENPDFQTTNSIKSLWYARHLLENDVLLLNGDLYYEPSILDYAINQTNAVVMLADSTRIDNADYRFGFMGDQINRFGKHLTNQETDGEYVGIVRIDKCFTDTFKQTLEEMINAGKSDIWWEDVLYSFIAKQVPIHFFDVAGTFWTEVDTLRDYNHLQNWITSQDMAVPREIVQPS</sequence>
<dbReference type="SUPFAM" id="SSF53448">
    <property type="entry name" value="Nucleotide-diphospho-sugar transferases"/>
    <property type="match status" value="1"/>
</dbReference>
<feature type="domain" description="MobA-like NTP transferase" evidence="3">
    <location>
        <begin position="3"/>
        <end position="124"/>
    </location>
</feature>
<name>B3TC20_9ZZZZ</name>
<keyword evidence="2" id="KW-0548">Nucleotidyltransferase</keyword>